<evidence type="ECO:0000313" key="2">
    <source>
        <dbReference type="EMBL" id="GAA0185260.1"/>
    </source>
</evidence>
<comment type="similarity">
    <text evidence="1">Belongs to the methyltransferase superfamily. Type-7 methyltransferase family.</text>
</comment>
<proteinExistence type="inferred from homology"/>
<dbReference type="GO" id="GO:0032259">
    <property type="term" value="P:methylation"/>
    <property type="evidence" value="ECO:0007669"/>
    <property type="project" value="UniProtKB-KW"/>
</dbReference>
<keyword evidence="2" id="KW-0489">Methyltransferase</keyword>
<accession>A0AAV3RWN1</accession>
<comment type="caution">
    <text evidence="2">The sequence shown here is derived from an EMBL/GenBank/DDBJ whole genome shotgun (WGS) entry which is preliminary data.</text>
</comment>
<dbReference type="SUPFAM" id="SSF53335">
    <property type="entry name" value="S-adenosyl-L-methionine-dependent methyltransferases"/>
    <property type="match status" value="1"/>
</dbReference>
<dbReference type="GO" id="GO:0008168">
    <property type="term" value="F:methyltransferase activity"/>
    <property type="evidence" value="ECO:0007669"/>
    <property type="project" value="UniProtKB-KW"/>
</dbReference>
<gene>
    <name evidence="2" type="ORF">LIER_32548</name>
</gene>
<protein>
    <submittedName>
        <fullName evidence="2">Methyltransferase</fullName>
    </submittedName>
</protein>
<dbReference type="AlphaFoldDB" id="A0AAV3RWN1"/>
<dbReference type="Pfam" id="PF03492">
    <property type="entry name" value="Methyltransf_7"/>
    <property type="match status" value="1"/>
</dbReference>
<dbReference type="Gene3D" id="3.40.50.150">
    <property type="entry name" value="Vaccinia Virus protein VP39"/>
    <property type="match status" value="1"/>
</dbReference>
<dbReference type="Proteomes" id="UP001454036">
    <property type="component" value="Unassembled WGS sequence"/>
</dbReference>
<keyword evidence="2" id="KW-0808">Transferase</keyword>
<keyword evidence="3" id="KW-1185">Reference proteome</keyword>
<dbReference type="EMBL" id="BAABME010012561">
    <property type="protein sequence ID" value="GAA0185260.1"/>
    <property type="molecule type" value="Genomic_DNA"/>
</dbReference>
<evidence type="ECO:0000256" key="1">
    <source>
        <dbReference type="ARBA" id="ARBA00007967"/>
    </source>
</evidence>
<dbReference type="InterPro" id="IPR029063">
    <property type="entry name" value="SAM-dependent_MTases_sf"/>
</dbReference>
<dbReference type="InterPro" id="IPR005299">
    <property type="entry name" value="MeTrfase_7"/>
</dbReference>
<organism evidence="2 3">
    <name type="scientific">Lithospermum erythrorhizon</name>
    <name type="common">Purple gromwell</name>
    <name type="synonym">Lithospermum officinale var. erythrorhizon</name>
    <dbReference type="NCBI Taxonomy" id="34254"/>
    <lineage>
        <taxon>Eukaryota</taxon>
        <taxon>Viridiplantae</taxon>
        <taxon>Streptophyta</taxon>
        <taxon>Embryophyta</taxon>
        <taxon>Tracheophyta</taxon>
        <taxon>Spermatophyta</taxon>
        <taxon>Magnoliopsida</taxon>
        <taxon>eudicotyledons</taxon>
        <taxon>Gunneridae</taxon>
        <taxon>Pentapetalae</taxon>
        <taxon>asterids</taxon>
        <taxon>lamiids</taxon>
        <taxon>Boraginales</taxon>
        <taxon>Boraginaceae</taxon>
        <taxon>Boraginoideae</taxon>
        <taxon>Lithospermeae</taxon>
        <taxon>Lithospermum</taxon>
    </lineage>
</organism>
<reference evidence="2 3" key="1">
    <citation type="submission" date="2024-01" db="EMBL/GenBank/DDBJ databases">
        <title>The complete chloroplast genome sequence of Lithospermum erythrorhizon: insights into the phylogenetic relationship among Boraginaceae species and the maternal lineages of purple gromwells.</title>
        <authorList>
            <person name="Okada T."/>
            <person name="Watanabe K."/>
        </authorList>
    </citation>
    <scope>NUCLEOTIDE SEQUENCE [LARGE SCALE GENOMIC DNA]</scope>
</reference>
<dbReference type="PANTHER" id="PTHR31009">
    <property type="entry name" value="S-ADENOSYL-L-METHIONINE:CARBOXYL METHYLTRANSFERASE FAMILY PROTEIN"/>
    <property type="match status" value="1"/>
</dbReference>
<evidence type="ECO:0000313" key="3">
    <source>
        <dbReference type="Proteomes" id="UP001454036"/>
    </source>
</evidence>
<name>A0AAV3RWN1_LITER</name>
<sequence>MGRSSVPHMNGGNGEISYANNSSIQEKVILMTKPILEKAMSELYCNLLPTRISIADLGCSSGPNALLVSSEIIEAIHNTSRRLSHESPEVQIFLNDLPENDFNNLFSCLSQFQERLRKGNDGSPGFPHCYFTGVPGSFYDRCFPTKSLHFVHSSYSLHWLSQVPRGLEGNKGNIFMASTSPIGVLNAYYNQFKSDFSTFLKNRSLEIVAGGHMVLTMLGRNSEDRSSKEGCLTWGLLASALNDMVTEVHTR</sequence>